<feature type="domain" description="HTH araC/xylS-type" evidence="4">
    <location>
        <begin position="182"/>
        <end position="280"/>
    </location>
</feature>
<dbReference type="PROSITE" id="PS01124">
    <property type="entry name" value="HTH_ARAC_FAMILY_2"/>
    <property type="match status" value="1"/>
</dbReference>
<sequence>MQPWFEAVTLPEGQSCLVYDRRLPEFGFNWHYHPEYELTLTLGSRGTRFVGSDVAPYAEGDLALVGPNLPHAWQSHDLAEGAAEHRAVICWFTEEWVRGLPTVLPELHLITPLLTAASGGVLFGPDDAVRADIMALCDLPPAERALRLTAILVALAQHPDQRPLTNTARTPDDMPRDQRRMEAVLGHLHATLDAPIRLGPLCDLAHVTESQLQRIFKRSTGLSISAYVTRLRIGRAATLLVRTDLPMTQIAMRCGFHDAAHLARKFRETTGRTPSAHRRDFRARSALPPEGVFPMRK</sequence>
<evidence type="ECO:0000256" key="1">
    <source>
        <dbReference type="ARBA" id="ARBA00023015"/>
    </source>
</evidence>
<keyword evidence="1" id="KW-0805">Transcription regulation</keyword>
<dbReference type="GO" id="GO:0043565">
    <property type="term" value="F:sequence-specific DNA binding"/>
    <property type="evidence" value="ECO:0007669"/>
    <property type="project" value="InterPro"/>
</dbReference>
<dbReference type="SUPFAM" id="SSF46689">
    <property type="entry name" value="Homeodomain-like"/>
    <property type="match status" value="2"/>
</dbReference>
<gene>
    <name evidence="5" type="ORF">GGQ68_003701</name>
</gene>
<evidence type="ECO:0000256" key="3">
    <source>
        <dbReference type="ARBA" id="ARBA00023163"/>
    </source>
</evidence>
<dbReference type="InterPro" id="IPR011051">
    <property type="entry name" value="RmlC_Cupin_sf"/>
</dbReference>
<dbReference type="InterPro" id="IPR014710">
    <property type="entry name" value="RmlC-like_jellyroll"/>
</dbReference>
<reference evidence="5 6" key="1">
    <citation type="submission" date="2020-08" db="EMBL/GenBank/DDBJ databases">
        <title>Genomic Encyclopedia of Type Strains, Phase IV (KMG-IV): sequencing the most valuable type-strain genomes for metagenomic binning, comparative biology and taxonomic classification.</title>
        <authorList>
            <person name="Goeker M."/>
        </authorList>
    </citation>
    <scope>NUCLEOTIDE SEQUENCE [LARGE SCALE GENOMIC DNA]</scope>
    <source>
        <strain evidence="5 6">DSM 102235</strain>
    </source>
</reference>
<dbReference type="PANTHER" id="PTHR46796">
    <property type="entry name" value="HTH-TYPE TRANSCRIPTIONAL ACTIVATOR RHAS-RELATED"/>
    <property type="match status" value="1"/>
</dbReference>
<organism evidence="5 6">
    <name type="scientific">Sagittula marina</name>
    <dbReference type="NCBI Taxonomy" id="943940"/>
    <lineage>
        <taxon>Bacteria</taxon>
        <taxon>Pseudomonadati</taxon>
        <taxon>Pseudomonadota</taxon>
        <taxon>Alphaproteobacteria</taxon>
        <taxon>Rhodobacterales</taxon>
        <taxon>Roseobacteraceae</taxon>
        <taxon>Sagittula</taxon>
    </lineage>
</organism>
<accession>A0A7W6DRA1</accession>
<dbReference type="Gene3D" id="1.10.10.60">
    <property type="entry name" value="Homeodomain-like"/>
    <property type="match status" value="1"/>
</dbReference>
<dbReference type="SUPFAM" id="SSF51182">
    <property type="entry name" value="RmlC-like cupins"/>
    <property type="match status" value="1"/>
</dbReference>
<dbReference type="AlphaFoldDB" id="A0A7W6DRA1"/>
<dbReference type="EMBL" id="JACIEJ010000010">
    <property type="protein sequence ID" value="MBB3987354.1"/>
    <property type="molecule type" value="Genomic_DNA"/>
</dbReference>
<protein>
    <submittedName>
        <fullName evidence="5">AraC-like DNA-binding protein</fullName>
    </submittedName>
</protein>
<dbReference type="InterPro" id="IPR009057">
    <property type="entry name" value="Homeodomain-like_sf"/>
</dbReference>
<proteinExistence type="predicted"/>
<dbReference type="InterPro" id="IPR050204">
    <property type="entry name" value="AraC_XylS_family_regulators"/>
</dbReference>
<dbReference type="InterPro" id="IPR018060">
    <property type="entry name" value="HTH_AraC"/>
</dbReference>
<name>A0A7W6DRA1_9RHOB</name>
<dbReference type="CDD" id="cd06976">
    <property type="entry name" value="cupin_MtlR-like_N"/>
    <property type="match status" value="1"/>
</dbReference>
<dbReference type="Pfam" id="PF12833">
    <property type="entry name" value="HTH_18"/>
    <property type="match status" value="1"/>
</dbReference>
<dbReference type="InterPro" id="IPR018062">
    <property type="entry name" value="HTH_AraC-typ_CS"/>
</dbReference>
<keyword evidence="6" id="KW-1185">Reference proteome</keyword>
<evidence type="ECO:0000256" key="2">
    <source>
        <dbReference type="ARBA" id="ARBA00023125"/>
    </source>
</evidence>
<evidence type="ECO:0000313" key="6">
    <source>
        <dbReference type="Proteomes" id="UP000541426"/>
    </source>
</evidence>
<evidence type="ECO:0000313" key="5">
    <source>
        <dbReference type="EMBL" id="MBB3987354.1"/>
    </source>
</evidence>
<dbReference type="PROSITE" id="PS00041">
    <property type="entry name" value="HTH_ARAC_FAMILY_1"/>
    <property type="match status" value="1"/>
</dbReference>
<dbReference type="RefSeq" id="WP_183968426.1">
    <property type="nucleotide sequence ID" value="NZ_BAABBZ010000011.1"/>
</dbReference>
<dbReference type="Gene3D" id="2.60.120.10">
    <property type="entry name" value="Jelly Rolls"/>
    <property type="match status" value="1"/>
</dbReference>
<dbReference type="GO" id="GO:0003700">
    <property type="term" value="F:DNA-binding transcription factor activity"/>
    <property type="evidence" value="ECO:0007669"/>
    <property type="project" value="InterPro"/>
</dbReference>
<evidence type="ECO:0000259" key="4">
    <source>
        <dbReference type="PROSITE" id="PS01124"/>
    </source>
</evidence>
<dbReference type="SMART" id="SM00342">
    <property type="entry name" value="HTH_ARAC"/>
    <property type="match status" value="1"/>
</dbReference>
<dbReference type="Proteomes" id="UP000541426">
    <property type="component" value="Unassembled WGS sequence"/>
</dbReference>
<keyword evidence="3" id="KW-0804">Transcription</keyword>
<comment type="caution">
    <text evidence="5">The sequence shown here is derived from an EMBL/GenBank/DDBJ whole genome shotgun (WGS) entry which is preliminary data.</text>
</comment>
<keyword evidence="2 5" id="KW-0238">DNA-binding</keyword>